<comment type="caution">
    <text evidence="1">The sequence shown here is derived from an EMBL/GenBank/DDBJ whole genome shotgun (WGS) entry which is preliminary data.</text>
</comment>
<dbReference type="GO" id="GO:0030420">
    <property type="term" value="P:establishment of competence for transformation"/>
    <property type="evidence" value="ECO:0007669"/>
    <property type="project" value="InterPro"/>
</dbReference>
<dbReference type="PIRSF" id="PIRSF021292">
    <property type="entry name" value="Competence_ComGD"/>
    <property type="match status" value="1"/>
</dbReference>
<dbReference type="Proteomes" id="UP000019102">
    <property type="component" value="Unassembled WGS sequence"/>
</dbReference>
<dbReference type="InterPro" id="IPR016785">
    <property type="entry name" value="ComGD"/>
</dbReference>
<dbReference type="EMBL" id="BAVS01000001">
    <property type="protein sequence ID" value="GAE91217.1"/>
    <property type="molecule type" value="Genomic_DNA"/>
</dbReference>
<dbReference type="NCBIfam" id="NF040982">
    <property type="entry name" value="ComGD"/>
    <property type="match status" value="1"/>
</dbReference>
<dbReference type="STRING" id="1298598.JCM21714_159"/>
<organism evidence="1 2">
    <name type="scientific">Gracilibacillus boraciitolerans JCM 21714</name>
    <dbReference type="NCBI Taxonomy" id="1298598"/>
    <lineage>
        <taxon>Bacteria</taxon>
        <taxon>Bacillati</taxon>
        <taxon>Bacillota</taxon>
        <taxon>Bacilli</taxon>
        <taxon>Bacillales</taxon>
        <taxon>Bacillaceae</taxon>
        <taxon>Gracilibacillus</taxon>
    </lineage>
</organism>
<dbReference type="AlphaFoldDB" id="W4VDD1"/>
<proteinExistence type="predicted"/>
<keyword evidence="2" id="KW-1185">Reference proteome</keyword>
<gene>
    <name evidence="1" type="ORF">JCM21714_159</name>
</gene>
<evidence type="ECO:0000313" key="1">
    <source>
        <dbReference type="EMBL" id="GAE91217.1"/>
    </source>
</evidence>
<sequence>MLIALSLTTIILAISFSISLKTYDTFQYQAFIEQFDKDLLYLQQLAMTKHENYYLHFERQQNRYQIRKGGLGTNIIERSYPPKWEIEPVTLKLPIQFSPKGNLHKPGTLKIKTDYSVYFIICPFGKGRCYDYKT</sequence>
<accession>W4VDD1</accession>
<dbReference type="eggNOG" id="COG4970">
    <property type="taxonomic scope" value="Bacteria"/>
</dbReference>
<protein>
    <submittedName>
        <fullName evidence="1">Late competence protein</fullName>
    </submittedName>
</protein>
<evidence type="ECO:0000313" key="2">
    <source>
        <dbReference type="Proteomes" id="UP000019102"/>
    </source>
</evidence>
<name>W4VDD1_9BACI</name>
<reference evidence="1 2" key="1">
    <citation type="journal article" date="2014" name="Genome Announc.">
        <title>Draft Genome Sequence of the Boron-Tolerant and Moderately Halotolerant Bacterium Gracilibacillus boraciitolerans JCM 21714T.</title>
        <authorList>
            <person name="Ahmed I."/>
            <person name="Oshima K."/>
            <person name="Suda W."/>
            <person name="Kitamura K."/>
            <person name="Iida T."/>
            <person name="Ohmori Y."/>
            <person name="Fujiwara T."/>
            <person name="Hattori M."/>
            <person name="Ohkuma M."/>
        </authorList>
    </citation>
    <scope>NUCLEOTIDE SEQUENCE [LARGE SCALE GENOMIC DNA]</scope>
    <source>
        <strain evidence="1 2">JCM 21714</strain>
    </source>
</reference>